<dbReference type="STRING" id="29534.SAMN05444366_0719"/>
<dbReference type="Gene3D" id="1.25.40.10">
    <property type="entry name" value="Tetratricopeptide repeat domain"/>
    <property type="match status" value="2"/>
</dbReference>
<dbReference type="SUPFAM" id="SSF48452">
    <property type="entry name" value="TPR-like"/>
    <property type="match status" value="2"/>
</dbReference>
<dbReference type="AlphaFoldDB" id="A0A1M7AKR1"/>
<keyword evidence="3" id="KW-1185">Reference proteome</keyword>
<reference evidence="3" key="1">
    <citation type="submission" date="2016-11" db="EMBL/GenBank/DDBJ databases">
        <authorList>
            <person name="Varghese N."/>
            <person name="Submissions S."/>
        </authorList>
    </citation>
    <scope>NUCLEOTIDE SEQUENCE [LARGE SCALE GENOMIC DNA]</scope>
    <source>
        <strain evidence="3">DSM 1811</strain>
    </source>
</reference>
<name>A0A1M7AKR1_9FLAO</name>
<dbReference type="EMBL" id="FRBY01000001">
    <property type="protein sequence ID" value="SHL43350.1"/>
    <property type="molecule type" value="Genomic_DNA"/>
</dbReference>
<dbReference type="Proteomes" id="UP000184121">
    <property type="component" value="Unassembled WGS sequence"/>
</dbReference>
<keyword evidence="1" id="KW-1133">Transmembrane helix</keyword>
<dbReference type="OrthoDB" id="1328906at2"/>
<gene>
    <name evidence="2" type="ORF">SAMN05444366_0719</name>
</gene>
<protein>
    <submittedName>
        <fullName evidence="2">Uncharacterized protein</fullName>
    </submittedName>
</protein>
<keyword evidence="1" id="KW-0472">Membrane</keyword>
<organism evidence="2 3">
    <name type="scientific">Flavobacterium saccharophilum</name>
    <dbReference type="NCBI Taxonomy" id="29534"/>
    <lineage>
        <taxon>Bacteria</taxon>
        <taxon>Pseudomonadati</taxon>
        <taxon>Bacteroidota</taxon>
        <taxon>Flavobacteriia</taxon>
        <taxon>Flavobacteriales</taxon>
        <taxon>Flavobacteriaceae</taxon>
        <taxon>Flavobacterium</taxon>
    </lineage>
</organism>
<evidence type="ECO:0000313" key="2">
    <source>
        <dbReference type="EMBL" id="SHL43350.1"/>
    </source>
</evidence>
<sequence length="437" mass="50964">MNRIYCFLFFFVLTATFSQQKNTVIEDDYETLKDKIRLYFNSSVDRSLVYAEQMAKSSNYEHLAFANGAMASILQLKGETDKSKEKYKLALGYLAKIPDSKEKKRVTADVYNYGGLAEWYRGNHGAALEIFQSGIKVSSQIRDIKQIIKFKANIALLNESVGNYKLAIKNDREIIDFVDKNENLFTSAELLNRRSNVYLGLGSAYESYYIDKRRIKLLDSSEYFYKKAIKYSGNFPYIEATSRLSLGNIASWRKDYKSAERIYFEVVNLALKNEQFDLLSSAYYNLGDLFQSNGEYYKALPFLKKTDSLQVLYHSNEISYLRSNYYQARIYNKLNMPELAHKHSRIYLDLFDKLEGKLNEERVKVNYKQGEDNLKAEMLSIEKKYKEDSLLNRMLNVFYVILFLGIVFLLIKNSRDKKKSQKKMIALISDVSKKNKK</sequence>
<evidence type="ECO:0000256" key="1">
    <source>
        <dbReference type="SAM" id="Phobius"/>
    </source>
</evidence>
<dbReference type="InterPro" id="IPR019734">
    <property type="entry name" value="TPR_rpt"/>
</dbReference>
<feature type="transmembrane region" description="Helical" evidence="1">
    <location>
        <begin position="390"/>
        <end position="411"/>
    </location>
</feature>
<proteinExistence type="predicted"/>
<accession>A0A1M7AKR1</accession>
<dbReference type="InterPro" id="IPR011990">
    <property type="entry name" value="TPR-like_helical_dom_sf"/>
</dbReference>
<evidence type="ECO:0000313" key="3">
    <source>
        <dbReference type="Proteomes" id="UP000184121"/>
    </source>
</evidence>
<dbReference type="SMART" id="SM00028">
    <property type="entry name" value="TPR"/>
    <property type="match status" value="5"/>
</dbReference>
<dbReference type="RefSeq" id="WP_072970234.1">
    <property type="nucleotide sequence ID" value="NZ_FRBY01000001.1"/>
</dbReference>
<keyword evidence="1" id="KW-0812">Transmembrane</keyword>